<feature type="compositionally biased region" description="Polar residues" evidence="1">
    <location>
        <begin position="281"/>
        <end position="300"/>
    </location>
</feature>
<protein>
    <submittedName>
        <fullName evidence="2">Uncharacterized protein</fullName>
    </submittedName>
</protein>
<feature type="region of interest" description="Disordered" evidence="1">
    <location>
        <begin position="274"/>
        <end position="333"/>
    </location>
</feature>
<dbReference type="EMBL" id="ML122319">
    <property type="protein sequence ID" value="RPD53602.1"/>
    <property type="molecule type" value="Genomic_DNA"/>
</dbReference>
<organism evidence="2 3">
    <name type="scientific">Lentinus tigrinus ALCF2SS1-6</name>
    <dbReference type="NCBI Taxonomy" id="1328759"/>
    <lineage>
        <taxon>Eukaryota</taxon>
        <taxon>Fungi</taxon>
        <taxon>Dikarya</taxon>
        <taxon>Basidiomycota</taxon>
        <taxon>Agaricomycotina</taxon>
        <taxon>Agaricomycetes</taxon>
        <taxon>Polyporales</taxon>
        <taxon>Polyporaceae</taxon>
        <taxon>Lentinus</taxon>
    </lineage>
</organism>
<evidence type="ECO:0000313" key="2">
    <source>
        <dbReference type="EMBL" id="RPD53602.1"/>
    </source>
</evidence>
<dbReference type="OrthoDB" id="2757639at2759"/>
<proteinExistence type="predicted"/>
<evidence type="ECO:0000313" key="3">
    <source>
        <dbReference type="Proteomes" id="UP000313359"/>
    </source>
</evidence>
<dbReference type="Proteomes" id="UP000313359">
    <property type="component" value="Unassembled WGS sequence"/>
</dbReference>
<sequence length="333" mass="35938">MHLATLLSNSSGRVIAATGSIKPSGVDIVIVSSGNSSMVQQAPFVVRPIIGLDSPKDTAQRLQPVTASQVSKAKIKPGSAPVPIRQHARDLFEVSKYVHNGEVSKLDAKKWVLSRCYRKLAARLKKTRTSWREPDLITLLKKWRPQANEVITGFVDVSAPGHALVAQVVRKWVVVDAEKHIPLSGDGASRFVGGCIASILEHLRNVVPASIGKPGNLDFATDALSVLQALLEQEKTKWLFTQTSLGKHLRPDPPRYVRHHPSVPFAVHVAQHDDAGDNDEVISQSRRGSTGTMFTGTSASLAEAEGDEGGEGGDQDEDEDADEDEDEDTVGGE</sequence>
<dbReference type="STRING" id="1328759.A0A5C2RPR8"/>
<dbReference type="AlphaFoldDB" id="A0A5C2RPR8"/>
<feature type="compositionally biased region" description="Acidic residues" evidence="1">
    <location>
        <begin position="304"/>
        <end position="333"/>
    </location>
</feature>
<name>A0A5C2RPR8_9APHY</name>
<gene>
    <name evidence="2" type="ORF">L227DRAFT_396761</name>
</gene>
<keyword evidence="3" id="KW-1185">Reference proteome</keyword>
<evidence type="ECO:0000256" key="1">
    <source>
        <dbReference type="SAM" id="MobiDB-lite"/>
    </source>
</evidence>
<reference evidence="2" key="1">
    <citation type="journal article" date="2018" name="Genome Biol. Evol.">
        <title>Genomics and development of Lentinus tigrinus, a white-rot wood-decaying mushroom with dimorphic fruiting bodies.</title>
        <authorList>
            <person name="Wu B."/>
            <person name="Xu Z."/>
            <person name="Knudson A."/>
            <person name="Carlson A."/>
            <person name="Chen N."/>
            <person name="Kovaka S."/>
            <person name="LaButti K."/>
            <person name="Lipzen A."/>
            <person name="Pennachio C."/>
            <person name="Riley R."/>
            <person name="Schakwitz W."/>
            <person name="Umezawa K."/>
            <person name="Ohm R.A."/>
            <person name="Grigoriev I.V."/>
            <person name="Nagy L.G."/>
            <person name="Gibbons J."/>
            <person name="Hibbett D."/>
        </authorList>
    </citation>
    <scope>NUCLEOTIDE SEQUENCE [LARGE SCALE GENOMIC DNA]</scope>
    <source>
        <strain evidence="2">ALCF2SS1-6</strain>
    </source>
</reference>
<accession>A0A5C2RPR8</accession>